<keyword evidence="5" id="KW-0539">Nucleus</keyword>
<evidence type="ECO:0000256" key="5">
    <source>
        <dbReference type="ARBA" id="ARBA00023242"/>
    </source>
</evidence>
<accession>A0A151T931</accession>
<dbReference type="Gramene" id="C.cajan_17626.t">
    <property type="protein sequence ID" value="C.cajan_17626.t.cds1"/>
    <property type="gene ID" value="C.cajan_17626"/>
</dbReference>
<protein>
    <submittedName>
        <fullName evidence="6">Uncharacterized protein</fullName>
    </submittedName>
</protein>
<dbReference type="GO" id="GO:0008270">
    <property type="term" value="F:zinc ion binding"/>
    <property type="evidence" value="ECO:0007669"/>
    <property type="project" value="UniProtKB-KW"/>
</dbReference>
<evidence type="ECO:0000313" key="6">
    <source>
        <dbReference type="EMBL" id="KYP63570.1"/>
    </source>
</evidence>
<dbReference type="GO" id="GO:0005634">
    <property type="term" value="C:nucleus"/>
    <property type="evidence" value="ECO:0007669"/>
    <property type="project" value="UniProtKB-SubCell"/>
</dbReference>
<name>A0A151T931_CAJCA</name>
<dbReference type="PANTHER" id="PTHR46481">
    <property type="entry name" value="ZINC FINGER BED DOMAIN-CONTAINING PROTEIN 4"/>
    <property type="match status" value="1"/>
</dbReference>
<proteinExistence type="predicted"/>
<evidence type="ECO:0000256" key="1">
    <source>
        <dbReference type="ARBA" id="ARBA00004123"/>
    </source>
</evidence>
<keyword evidence="7" id="KW-1185">Reference proteome</keyword>
<organism evidence="6 7">
    <name type="scientific">Cajanus cajan</name>
    <name type="common">Pigeon pea</name>
    <name type="synonym">Cajanus indicus</name>
    <dbReference type="NCBI Taxonomy" id="3821"/>
    <lineage>
        <taxon>Eukaryota</taxon>
        <taxon>Viridiplantae</taxon>
        <taxon>Streptophyta</taxon>
        <taxon>Embryophyta</taxon>
        <taxon>Tracheophyta</taxon>
        <taxon>Spermatophyta</taxon>
        <taxon>Magnoliopsida</taxon>
        <taxon>eudicotyledons</taxon>
        <taxon>Gunneridae</taxon>
        <taxon>Pentapetalae</taxon>
        <taxon>rosids</taxon>
        <taxon>fabids</taxon>
        <taxon>Fabales</taxon>
        <taxon>Fabaceae</taxon>
        <taxon>Papilionoideae</taxon>
        <taxon>50 kb inversion clade</taxon>
        <taxon>NPAAA clade</taxon>
        <taxon>indigoferoid/millettioid clade</taxon>
        <taxon>Phaseoleae</taxon>
        <taxon>Cajanus</taxon>
    </lineage>
</organism>
<dbReference type="Proteomes" id="UP000075243">
    <property type="component" value="Chromosome 7"/>
</dbReference>
<dbReference type="OMA" id="VKYVQIT"/>
<dbReference type="PANTHER" id="PTHR46481:SF10">
    <property type="entry name" value="ZINC FINGER BED DOMAIN-CONTAINING PROTEIN 39"/>
    <property type="match status" value="1"/>
</dbReference>
<sequence>MNIWKRHPSFGSRLVANGEYFHIRCGVPILNLVVHEGLKAIDGSLVRIGESVKYVRVSNARMLKFASCLEELFYVTC</sequence>
<dbReference type="EMBL" id="CM003609">
    <property type="protein sequence ID" value="KYP63570.1"/>
    <property type="molecule type" value="Genomic_DNA"/>
</dbReference>
<gene>
    <name evidence="6" type="ORF">KK1_018149</name>
</gene>
<comment type="subcellular location">
    <subcellularLocation>
        <location evidence="1">Nucleus</location>
    </subcellularLocation>
</comment>
<reference evidence="6 7" key="1">
    <citation type="journal article" date="2012" name="Nat. Biotechnol.">
        <title>Draft genome sequence of pigeonpea (Cajanus cajan), an orphan legume crop of resource-poor farmers.</title>
        <authorList>
            <person name="Varshney R.K."/>
            <person name="Chen W."/>
            <person name="Li Y."/>
            <person name="Bharti A.K."/>
            <person name="Saxena R.K."/>
            <person name="Schlueter J.A."/>
            <person name="Donoghue M.T."/>
            <person name="Azam S."/>
            <person name="Fan G."/>
            <person name="Whaley A.M."/>
            <person name="Farmer A.D."/>
            <person name="Sheridan J."/>
            <person name="Iwata A."/>
            <person name="Tuteja R."/>
            <person name="Penmetsa R.V."/>
            <person name="Wu W."/>
            <person name="Upadhyaya H.D."/>
            <person name="Yang S.P."/>
            <person name="Shah T."/>
            <person name="Saxena K.B."/>
            <person name="Michael T."/>
            <person name="McCombie W.R."/>
            <person name="Yang B."/>
            <person name="Zhang G."/>
            <person name="Yang H."/>
            <person name="Wang J."/>
            <person name="Spillane C."/>
            <person name="Cook D.R."/>
            <person name="May G.D."/>
            <person name="Xu X."/>
            <person name="Jackson S.A."/>
        </authorList>
    </citation>
    <scope>NUCLEOTIDE SEQUENCE [LARGE SCALE GENOMIC DNA]</scope>
    <source>
        <strain evidence="7">cv. Asha</strain>
    </source>
</reference>
<evidence type="ECO:0000256" key="4">
    <source>
        <dbReference type="ARBA" id="ARBA00022833"/>
    </source>
</evidence>
<evidence type="ECO:0000313" key="7">
    <source>
        <dbReference type="Proteomes" id="UP000075243"/>
    </source>
</evidence>
<keyword evidence="2" id="KW-0479">Metal-binding</keyword>
<evidence type="ECO:0000256" key="3">
    <source>
        <dbReference type="ARBA" id="ARBA00022771"/>
    </source>
</evidence>
<keyword evidence="3" id="KW-0863">Zinc-finger</keyword>
<dbReference type="AlphaFoldDB" id="A0A151T931"/>
<keyword evidence="4" id="KW-0862">Zinc</keyword>
<dbReference type="InterPro" id="IPR052035">
    <property type="entry name" value="ZnF_BED_domain_contain"/>
</dbReference>
<evidence type="ECO:0000256" key="2">
    <source>
        <dbReference type="ARBA" id="ARBA00022723"/>
    </source>
</evidence>